<evidence type="ECO:0000313" key="2">
    <source>
        <dbReference type="EMBL" id="MBC9979065.1"/>
    </source>
</evidence>
<evidence type="ECO:0000259" key="1">
    <source>
        <dbReference type="Pfam" id="PF12697"/>
    </source>
</evidence>
<dbReference type="PRINTS" id="PR00412">
    <property type="entry name" value="EPOXHYDRLASE"/>
</dbReference>
<dbReference type="Proteomes" id="UP000639516">
    <property type="component" value="Unassembled WGS sequence"/>
</dbReference>
<dbReference type="InterPro" id="IPR050228">
    <property type="entry name" value="Carboxylesterase_BioH"/>
</dbReference>
<dbReference type="InterPro" id="IPR029058">
    <property type="entry name" value="AB_hydrolase_fold"/>
</dbReference>
<keyword evidence="3" id="KW-1185">Reference proteome</keyword>
<dbReference type="InterPro" id="IPR000073">
    <property type="entry name" value="AB_hydrolase_1"/>
</dbReference>
<protein>
    <submittedName>
        <fullName evidence="2">Alpha/beta hydrolase</fullName>
    </submittedName>
</protein>
<comment type="caution">
    <text evidence="2">The sequence shown here is derived from an EMBL/GenBank/DDBJ whole genome shotgun (WGS) entry which is preliminary data.</text>
</comment>
<gene>
    <name evidence="2" type="ORF">HA482_12740</name>
</gene>
<dbReference type="GO" id="GO:0016787">
    <property type="term" value="F:hydrolase activity"/>
    <property type="evidence" value="ECO:0007669"/>
    <property type="project" value="UniProtKB-KW"/>
</dbReference>
<dbReference type="PANTHER" id="PTHR43194:SF2">
    <property type="entry name" value="PEROXISOMAL MEMBRANE PROTEIN LPX1"/>
    <property type="match status" value="1"/>
</dbReference>
<keyword evidence="2" id="KW-0378">Hydrolase</keyword>
<feature type="domain" description="AB hydrolase-1" evidence="1">
    <location>
        <begin position="27"/>
        <end position="274"/>
    </location>
</feature>
<dbReference type="Gene3D" id="3.40.50.1820">
    <property type="entry name" value="alpha/beta hydrolase"/>
    <property type="match status" value="1"/>
</dbReference>
<dbReference type="InterPro" id="IPR000639">
    <property type="entry name" value="Epox_hydrolase-like"/>
</dbReference>
<dbReference type="RefSeq" id="WP_188105356.1">
    <property type="nucleotide sequence ID" value="NZ_JAANIH010000047.1"/>
</dbReference>
<dbReference type="Pfam" id="PF12697">
    <property type="entry name" value="Abhydrolase_6"/>
    <property type="match status" value="1"/>
</dbReference>
<accession>A0ABR7U660</accession>
<reference evidence="2 3" key="1">
    <citation type="journal article" date="2020" name="Arch. Microbiol.">
        <title>Bradyrhizobium campsiandrae sp. nov., a nitrogen-fixing bacterial strain isolated from a native leguminous tree from the Amazon adapted to flooded conditions.</title>
        <authorList>
            <person name="Cabral Michel D."/>
            <person name="Martins da Costa E."/>
            <person name="Azarias Guimaraes A."/>
            <person name="Soares de Carvalho T."/>
            <person name="Santos de Castro Caputo P."/>
            <person name="Willems A."/>
            <person name="de Souza Moreira F.M."/>
        </authorList>
    </citation>
    <scope>NUCLEOTIDE SEQUENCE [LARGE SCALE GENOMIC DNA]</scope>
    <source>
        <strain evidence="3">INPA 384B</strain>
    </source>
</reference>
<proteinExistence type="predicted"/>
<sequence length="292" mass="31337">MTPTMLTGHQGHPIAASIEGGEQAFPVVLAHGGGQTRRAWKAVSKLLASHGFRAIAIDMRGHGDSSWATDGAYDIRDFASDLVAIAQASARKPALIGASLGGLAGIIAEGELSRDSFASLTLVDITPQMEPEGVARVVGFMAAHAREGFASPEEAAHIISQYLPHRPSRKASPGLQRYLRLGENGRYYWHWDPAFIEGVMQARITDVELIDRRRATLSAAASQLRLPVHLIRGGSSDLVSPEAVAHFRSLVPHADYSDIAEATHMVVGDKNDAFGQAIVEFLVRTHGAEVAR</sequence>
<dbReference type="EMBL" id="JAATTO010000015">
    <property type="protein sequence ID" value="MBC9979065.1"/>
    <property type="molecule type" value="Genomic_DNA"/>
</dbReference>
<name>A0ABR7U660_9BRAD</name>
<dbReference type="PANTHER" id="PTHR43194">
    <property type="entry name" value="HYDROLASE ALPHA/BETA FOLD FAMILY"/>
    <property type="match status" value="1"/>
</dbReference>
<dbReference type="SUPFAM" id="SSF53474">
    <property type="entry name" value="alpha/beta-Hydrolases"/>
    <property type="match status" value="1"/>
</dbReference>
<evidence type="ECO:0000313" key="3">
    <source>
        <dbReference type="Proteomes" id="UP000639516"/>
    </source>
</evidence>
<organism evidence="2 3">
    <name type="scientific">Bradyrhizobium campsiandrae</name>
    <dbReference type="NCBI Taxonomy" id="1729892"/>
    <lineage>
        <taxon>Bacteria</taxon>
        <taxon>Pseudomonadati</taxon>
        <taxon>Pseudomonadota</taxon>
        <taxon>Alphaproteobacteria</taxon>
        <taxon>Hyphomicrobiales</taxon>
        <taxon>Nitrobacteraceae</taxon>
        <taxon>Bradyrhizobium</taxon>
    </lineage>
</organism>